<reference evidence="6" key="1">
    <citation type="submission" date="2021-11" db="EMBL/GenBank/DDBJ databases">
        <authorList>
            <person name="Qingchun L."/>
            <person name="Dong Z."/>
            <person name="Zongwei Q."/>
            <person name="Jia Z."/>
            <person name="Duotao L."/>
        </authorList>
    </citation>
    <scope>NUCLEOTIDE SEQUENCE</scope>
    <source>
        <strain evidence="6">WLY-B-L2</strain>
    </source>
</reference>
<keyword evidence="7" id="KW-1185">Reference proteome</keyword>
<dbReference type="InterPro" id="IPR023753">
    <property type="entry name" value="FAD/NAD-binding_dom"/>
</dbReference>
<keyword evidence="3" id="KW-0314">Glutamate biosynthesis</keyword>
<comment type="pathway">
    <text evidence="4">Amino-acid biosynthesis.</text>
</comment>
<sequence>MGKITGFKEYKRENPEERAIEERIKDYREVYYRLSEDKLRIQAARCMNCGTPFCNWGCPTENIIPDWNDFVYRNNWKKAFERLTLTNSFPEFTGRVCPAICEGACTLGVNREPVSIKEIELNIIEKAFEEGWIKPNLPKVRTGKKVAIIGSGPSGLSAASELNSVGHSVTVFEREDEIGGLLRYGIPDFKLEKHILDRRINIMKEEGIDFRTSVYAGRGKYSADKLIENFDAVVLTGGSTVPRDLKIQGRELKGIHFAVDFLKQQNKRVAGKKLIEDEINAKGKIVVVIGGGDTGSDCIGTSIRQGAKAVYQYELMPRQPLVRDETMPWPTFPKTLKVTTSHEEGCIRKWCISTERFEGKDGWVKSLQGIKVKWKKENGRMKMTSISGTQFNQKVDLVLLAMGFIHPQHEGLLDDIGVEFDARGNVKTDQNYMTSKKGIFAAGDMRRGQSLVVWALKDGRKVARQVDRYLMDETSLRG</sequence>
<dbReference type="SUPFAM" id="SSF51971">
    <property type="entry name" value="Nucleotide-binding domain"/>
    <property type="match status" value="2"/>
</dbReference>
<dbReference type="CDD" id="cd03128">
    <property type="entry name" value="GAT_1"/>
    <property type="match status" value="1"/>
</dbReference>
<dbReference type="PANTHER" id="PTHR43100:SF1">
    <property type="entry name" value="GLUTAMATE SYNTHASE [NADPH] SMALL CHAIN"/>
    <property type="match status" value="1"/>
</dbReference>
<dbReference type="NCBIfam" id="TIGR01317">
    <property type="entry name" value="GOGAT_sm_gam"/>
    <property type="match status" value="1"/>
</dbReference>
<proteinExistence type="predicted"/>
<gene>
    <name evidence="6" type="ORF">LN736_11970</name>
</gene>
<dbReference type="RefSeq" id="WP_229981605.1">
    <property type="nucleotide sequence ID" value="NZ_JAJJPB010000015.1"/>
</dbReference>
<dbReference type="PRINTS" id="PR00419">
    <property type="entry name" value="ADXRDTASE"/>
</dbReference>
<dbReference type="Gene3D" id="3.50.50.60">
    <property type="entry name" value="FAD/NAD(P)-binding domain"/>
    <property type="match status" value="2"/>
</dbReference>
<evidence type="ECO:0000313" key="7">
    <source>
        <dbReference type="Proteomes" id="UP001165422"/>
    </source>
</evidence>
<dbReference type="InterPro" id="IPR028261">
    <property type="entry name" value="DPD_II"/>
</dbReference>
<dbReference type="InterPro" id="IPR017896">
    <property type="entry name" value="4Fe4S_Fe-S-bd"/>
</dbReference>
<dbReference type="InterPro" id="IPR009051">
    <property type="entry name" value="Helical_ferredxn"/>
</dbReference>
<evidence type="ECO:0000256" key="3">
    <source>
        <dbReference type="ARBA" id="ARBA00023164"/>
    </source>
</evidence>
<keyword evidence="1" id="KW-0028">Amino-acid biosynthesis</keyword>
<evidence type="ECO:0000313" key="6">
    <source>
        <dbReference type="EMBL" id="MCC9295575.1"/>
    </source>
</evidence>
<organism evidence="6 7">
    <name type="scientific">Clostridium aromativorans</name>
    <dbReference type="NCBI Taxonomy" id="2836848"/>
    <lineage>
        <taxon>Bacteria</taxon>
        <taxon>Bacillati</taxon>
        <taxon>Bacillota</taxon>
        <taxon>Clostridia</taxon>
        <taxon>Eubacteriales</taxon>
        <taxon>Clostridiaceae</taxon>
        <taxon>Clostridium</taxon>
    </lineage>
</organism>
<keyword evidence="2" id="KW-0560">Oxidoreductase</keyword>
<dbReference type="SUPFAM" id="SSF46548">
    <property type="entry name" value="alpha-helical ferredoxin"/>
    <property type="match status" value="1"/>
</dbReference>
<evidence type="ECO:0000256" key="1">
    <source>
        <dbReference type="ARBA" id="ARBA00022605"/>
    </source>
</evidence>
<evidence type="ECO:0000256" key="4">
    <source>
        <dbReference type="ARBA" id="ARBA00029440"/>
    </source>
</evidence>
<dbReference type="Proteomes" id="UP001165422">
    <property type="component" value="Unassembled WGS sequence"/>
</dbReference>
<dbReference type="InterPro" id="IPR006005">
    <property type="entry name" value="Glut_synth_ssu1"/>
</dbReference>
<feature type="domain" description="4Fe-4S ferredoxin-type" evidence="5">
    <location>
        <begin position="37"/>
        <end position="68"/>
    </location>
</feature>
<dbReference type="EMBL" id="JAJJPB010000015">
    <property type="protein sequence ID" value="MCC9295575.1"/>
    <property type="molecule type" value="Genomic_DNA"/>
</dbReference>
<dbReference type="InterPro" id="IPR036188">
    <property type="entry name" value="FAD/NAD-bd_sf"/>
</dbReference>
<comment type="caution">
    <text evidence="6">The sequence shown here is derived from an EMBL/GenBank/DDBJ whole genome shotgun (WGS) entry which is preliminary data.</text>
</comment>
<protein>
    <submittedName>
        <fullName evidence="6">Glutamate synthase subunit beta</fullName>
    </submittedName>
</protein>
<evidence type="ECO:0000259" key="5">
    <source>
        <dbReference type="PROSITE" id="PS51379"/>
    </source>
</evidence>
<dbReference type="Gene3D" id="1.10.1060.10">
    <property type="entry name" value="Alpha-helical ferredoxin"/>
    <property type="match status" value="1"/>
</dbReference>
<accession>A0ABS8N720</accession>
<dbReference type="Pfam" id="PF07992">
    <property type="entry name" value="Pyr_redox_2"/>
    <property type="match status" value="1"/>
</dbReference>
<dbReference type="PANTHER" id="PTHR43100">
    <property type="entry name" value="GLUTAMATE SYNTHASE [NADPH] SMALL CHAIN"/>
    <property type="match status" value="1"/>
</dbReference>
<evidence type="ECO:0000256" key="2">
    <source>
        <dbReference type="ARBA" id="ARBA00023002"/>
    </source>
</evidence>
<dbReference type="InterPro" id="IPR051394">
    <property type="entry name" value="Glutamate_Synthase"/>
</dbReference>
<dbReference type="PROSITE" id="PS51379">
    <property type="entry name" value="4FE4S_FER_2"/>
    <property type="match status" value="1"/>
</dbReference>
<dbReference type="Pfam" id="PF14691">
    <property type="entry name" value="Fer4_20"/>
    <property type="match status" value="1"/>
</dbReference>
<name>A0ABS8N720_9CLOT</name>